<protein>
    <submittedName>
        <fullName evidence="2">Uncharacterized protein</fullName>
    </submittedName>
</protein>
<dbReference type="RefSeq" id="WP_151468128.1">
    <property type="nucleotide sequence ID" value="NZ_WBKG01000003.1"/>
</dbReference>
<organism evidence="2 3">
    <name type="scientific">Streptomyces triticiradicis</name>
    <dbReference type="NCBI Taxonomy" id="2651189"/>
    <lineage>
        <taxon>Bacteria</taxon>
        <taxon>Bacillati</taxon>
        <taxon>Actinomycetota</taxon>
        <taxon>Actinomycetes</taxon>
        <taxon>Kitasatosporales</taxon>
        <taxon>Streptomycetaceae</taxon>
        <taxon>Streptomyces</taxon>
    </lineage>
</organism>
<keyword evidence="1" id="KW-0812">Transmembrane</keyword>
<dbReference type="EMBL" id="WBKG01000003">
    <property type="protein sequence ID" value="KAB1989826.1"/>
    <property type="molecule type" value="Genomic_DNA"/>
</dbReference>
<gene>
    <name evidence="2" type="ORF">F8144_05630</name>
</gene>
<evidence type="ECO:0000256" key="1">
    <source>
        <dbReference type="SAM" id="Phobius"/>
    </source>
</evidence>
<comment type="caution">
    <text evidence="2">The sequence shown here is derived from an EMBL/GenBank/DDBJ whole genome shotgun (WGS) entry which is preliminary data.</text>
</comment>
<evidence type="ECO:0000313" key="3">
    <source>
        <dbReference type="Proteomes" id="UP000442990"/>
    </source>
</evidence>
<evidence type="ECO:0000313" key="2">
    <source>
        <dbReference type="EMBL" id="KAB1989826.1"/>
    </source>
</evidence>
<accession>A0A7J5DM73</accession>
<keyword evidence="1" id="KW-0472">Membrane</keyword>
<keyword evidence="3" id="KW-1185">Reference proteome</keyword>
<sequence length="74" mass="7650">MIGLLCALVLVGWITGIVLLAVGAAGLIASEPLLRVATQLMPAVIALYLSLVVVFWPAAATARALDLLVNGERP</sequence>
<feature type="transmembrane region" description="Helical" evidence="1">
    <location>
        <begin position="40"/>
        <end position="59"/>
    </location>
</feature>
<dbReference type="AlphaFoldDB" id="A0A7J5DM73"/>
<proteinExistence type="predicted"/>
<keyword evidence="1" id="KW-1133">Transmembrane helix</keyword>
<dbReference type="Proteomes" id="UP000442990">
    <property type="component" value="Unassembled WGS sequence"/>
</dbReference>
<name>A0A7J5DM73_9ACTN</name>
<reference evidence="2 3" key="1">
    <citation type="submission" date="2019-09" db="EMBL/GenBank/DDBJ databases">
        <title>Isolation and identification of active actinomycetes.</title>
        <authorList>
            <person name="Yu Z."/>
            <person name="Han C."/>
            <person name="Yu B."/>
        </authorList>
    </citation>
    <scope>NUCLEOTIDE SEQUENCE [LARGE SCALE GENOMIC DNA]</scope>
    <source>
        <strain evidence="2 3">NEAU-H2</strain>
    </source>
</reference>